<dbReference type="EMBL" id="BOMN01000018">
    <property type="protein sequence ID" value="GIE18371.1"/>
    <property type="molecule type" value="Genomic_DNA"/>
</dbReference>
<comment type="caution">
    <text evidence="2">The sequence shown here is derived from an EMBL/GenBank/DDBJ whole genome shotgun (WGS) entry which is preliminary data.</text>
</comment>
<organism evidence="2 3">
    <name type="scientific">Winogradskya humida</name>
    <dbReference type="NCBI Taxonomy" id="113566"/>
    <lineage>
        <taxon>Bacteria</taxon>
        <taxon>Bacillati</taxon>
        <taxon>Actinomycetota</taxon>
        <taxon>Actinomycetes</taxon>
        <taxon>Micromonosporales</taxon>
        <taxon>Micromonosporaceae</taxon>
        <taxon>Winogradskya</taxon>
    </lineage>
</organism>
<keyword evidence="3" id="KW-1185">Reference proteome</keyword>
<evidence type="ECO:0000313" key="2">
    <source>
        <dbReference type="EMBL" id="GIE18371.1"/>
    </source>
</evidence>
<reference evidence="2 3" key="1">
    <citation type="submission" date="2021-01" db="EMBL/GenBank/DDBJ databases">
        <title>Whole genome shotgun sequence of Actinoplanes humidus NBRC 14915.</title>
        <authorList>
            <person name="Komaki H."/>
            <person name="Tamura T."/>
        </authorList>
    </citation>
    <scope>NUCLEOTIDE SEQUENCE [LARGE SCALE GENOMIC DNA]</scope>
    <source>
        <strain evidence="2 3">NBRC 14915</strain>
    </source>
</reference>
<accession>A0ABQ3ZIG3</accession>
<feature type="region of interest" description="Disordered" evidence="1">
    <location>
        <begin position="1"/>
        <end position="24"/>
    </location>
</feature>
<name>A0ABQ3ZIG3_9ACTN</name>
<dbReference type="Proteomes" id="UP000603200">
    <property type="component" value="Unassembled WGS sequence"/>
</dbReference>
<gene>
    <name evidence="2" type="ORF">Ahu01nite_014730</name>
</gene>
<evidence type="ECO:0000256" key="1">
    <source>
        <dbReference type="SAM" id="MobiDB-lite"/>
    </source>
</evidence>
<proteinExistence type="predicted"/>
<protein>
    <submittedName>
        <fullName evidence="2">Uncharacterized protein</fullName>
    </submittedName>
</protein>
<sequence length="294" mass="31420">MEAGTFAVEPHRSGSPWRDGDEAEGQAQGLYAPVFALSLGPAGSVVIAPGDVRGTAFIGGRDDGYCLGLTGGVDGLNLGCEQCGRPVATRIDDCSYWQAVWLDPGAVVAREDGADPVDDWADLRGLRPGTPPVEQQGHWDLRWTAAAGVALAHLVAAADGARIVVPPGRGLPEKRVVMAGPGVPVDPGADILLVPRHPQTGESWPSPGATPVAPLEWDVWVWLAFTRDRRPVPGAGAMPDDAMRDDPLPLHPHTPFRPDARAFHATLARLPAVREPWLRAIYDGQRRVRYAYSL</sequence>
<evidence type="ECO:0000313" key="3">
    <source>
        <dbReference type="Proteomes" id="UP000603200"/>
    </source>
</evidence>